<dbReference type="Proteomes" id="UP001218034">
    <property type="component" value="Chromosome"/>
</dbReference>
<dbReference type="RefSeq" id="WP_347721533.1">
    <property type="nucleotide sequence ID" value="NZ_CP104395.1"/>
</dbReference>
<dbReference type="GeneID" id="90590123"/>
<accession>A0ABY8CG43</accession>
<feature type="transmembrane region" description="Helical" evidence="1">
    <location>
        <begin position="33"/>
        <end position="53"/>
    </location>
</feature>
<feature type="transmembrane region" description="Helical" evidence="1">
    <location>
        <begin position="7"/>
        <end position="27"/>
    </location>
</feature>
<proteinExistence type="predicted"/>
<name>A0ABY8CG43_9ARCH</name>
<gene>
    <name evidence="2" type="ORF">SVXNc_0686</name>
</gene>
<sequence length="172" mass="18273">MGIFKALLKGIAKFVGGVLEWIAGVIGGLMDKMLIGVLIVLALAALAFGAGSYGQHQFQSAFAQVPHVNNTTSIDSIYGDFEEYENETVTIRGFAGGNYTDALVASESNSSIGLNCSGIRIVRGNEYAASGNLSMNSSAAPEITLSCTENPVFTGKSRPEAGFFRYVYLPWL</sequence>
<keyword evidence="3" id="KW-1185">Reference proteome</keyword>
<evidence type="ECO:0000313" key="2">
    <source>
        <dbReference type="EMBL" id="WEL19700.1"/>
    </source>
</evidence>
<reference evidence="2 3" key="1">
    <citation type="submission" date="2022-09" db="EMBL/GenBank/DDBJ databases">
        <title>Xylan utilization by haloarchaea-nanohaloarchaea associations.</title>
        <authorList>
            <person name="Yakimov M."/>
        </authorList>
    </citation>
    <scope>NUCLEOTIDE SEQUENCE [LARGE SCALE GENOMIC DNA]</scope>
    <source>
        <strain evidence="2 3">SVXNc</strain>
    </source>
</reference>
<keyword evidence="1" id="KW-0812">Transmembrane</keyword>
<keyword evidence="1" id="KW-1133">Transmembrane helix</keyword>
<organism evidence="2 3">
    <name type="scientific">Candidatus Nanohalococcus occultus</name>
    <dbReference type="NCBI Taxonomy" id="2978047"/>
    <lineage>
        <taxon>Archaea</taxon>
        <taxon>Candidatus Nanohalarchaeota</taxon>
        <taxon>Candidatus Nanohalarchaeota incertae sedis</taxon>
        <taxon>Candidatus Nanohalococcus</taxon>
    </lineage>
</organism>
<keyword evidence="1" id="KW-0472">Membrane</keyword>
<evidence type="ECO:0000313" key="3">
    <source>
        <dbReference type="Proteomes" id="UP001218034"/>
    </source>
</evidence>
<dbReference type="EMBL" id="CP104395">
    <property type="protein sequence ID" value="WEL19700.1"/>
    <property type="molecule type" value="Genomic_DNA"/>
</dbReference>
<evidence type="ECO:0000256" key="1">
    <source>
        <dbReference type="SAM" id="Phobius"/>
    </source>
</evidence>
<protein>
    <submittedName>
        <fullName evidence="2">Uncharacterized protein</fullName>
    </submittedName>
</protein>